<comment type="caution">
    <text evidence="2">The sequence shown here is derived from an EMBL/GenBank/DDBJ whole genome shotgun (WGS) entry which is preliminary data.</text>
</comment>
<accession>A0A133UGK5</accession>
<organism evidence="2 3">
    <name type="scientific">candidate division MSBL1 archaeon SCGC-AAA259E17</name>
    <dbReference type="NCBI Taxonomy" id="1698263"/>
    <lineage>
        <taxon>Archaea</taxon>
        <taxon>Methanobacteriati</taxon>
        <taxon>Methanobacteriota</taxon>
        <taxon>candidate division MSBL1</taxon>
    </lineage>
</organism>
<evidence type="ECO:0000313" key="2">
    <source>
        <dbReference type="EMBL" id="KXA93362.1"/>
    </source>
</evidence>
<keyword evidence="3" id="KW-1185">Reference proteome</keyword>
<reference evidence="2 3" key="1">
    <citation type="journal article" date="2016" name="Sci. Rep.">
        <title>Metabolic traits of an uncultured archaeal lineage -MSBL1- from brine pools of the Red Sea.</title>
        <authorList>
            <person name="Mwirichia R."/>
            <person name="Alam I."/>
            <person name="Rashid M."/>
            <person name="Vinu M."/>
            <person name="Ba-Alawi W."/>
            <person name="Anthony Kamau A."/>
            <person name="Kamanda Ngugi D."/>
            <person name="Goker M."/>
            <person name="Klenk H.P."/>
            <person name="Bajic V."/>
            <person name="Stingl U."/>
        </authorList>
    </citation>
    <scope>NUCLEOTIDE SEQUENCE [LARGE SCALE GENOMIC DNA]</scope>
    <source>
        <strain evidence="2">SCGC-AAA259E17</strain>
    </source>
</reference>
<name>A0A133UGK5_9EURY</name>
<feature type="compositionally biased region" description="Basic and acidic residues" evidence="1">
    <location>
        <begin position="206"/>
        <end position="215"/>
    </location>
</feature>
<dbReference type="AlphaFoldDB" id="A0A133UGK5"/>
<evidence type="ECO:0000313" key="3">
    <source>
        <dbReference type="Proteomes" id="UP000070373"/>
    </source>
</evidence>
<dbReference type="EMBL" id="LHXN01000007">
    <property type="protein sequence ID" value="KXA93362.1"/>
    <property type="molecule type" value="Genomic_DNA"/>
</dbReference>
<sequence length="215" mass="24049">MSSVREGNVGAGELTLADPITGEFREAVDYSGATKLETGLMIVTRLFPWPDAFHLFGDLEVFSVGLVPISAQDLLEETGVDPEKVVLIPPIIMPVNLERARLMREGLSETVAFMTALEKIAPVTVNLEVDDESQFLSALDRYSRAIRTSLDWFGLDINISERIDEFNEPLPRDGAKRWAEGEKGSRSPWNGQSSRLREPSPCYSPKPERWKRGEK</sequence>
<proteinExistence type="predicted"/>
<gene>
    <name evidence="2" type="ORF">AKJ64_00820</name>
</gene>
<evidence type="ECO:0000256" key="1">
    <source>
        <dbReference type="SAM" id="MobiDB-lite"/>
    </source>
</evidence>
<protein>
    <submittedName>
        <fullName evidence="2">Uncharacterized protein</fullName>
    </submittedName>
</protein>
<feature type="region of interest" description="Disordered" evidence="1">
    <location>
        <begin position="170"/>
        <end position="215"/>
    </location>
</feature>
<dbReference type="Proteomes" id="UP000070373">
    <property type="component" value="Unassembled WGS sequence"/>
</dbReference>
<feature type="compositionally biased region" description="Basic and acidic residues" evidence="1">
    <location>
        <begin position="170"/>
        <end position="185"/>
    </location>
</feature>